<dbReference type="OrthoDB" id="3922101at2759"/>
<sequence>MVSLQLTVPSTHTLLELESSGEIHAPPITGSIAIAVPSPNVDASIVIENDPKITIRLIRSVTPRAHDLVIPSNNQSKSHGWFFKRKQKHRPTTNRIYPTVEPGDETLVQCDLWHSLDEVDSEGIENEVWRRFNFCIPIPNNVPASADTILGNVSYAITATATFSTPSSSRILRDKQAIRIMRRVISEPIQYVRQYPGERVSTGLCLTPNQQQQQGFPERTKVAFSSQWVAHSTIAQGPRPTEVKYIVAKELKWRVEETVKYITISTDSGLPRSAITTTCKEQHVRQLCDGSRKGHWIASGELHAGDHSIEVPFDISIPLEAQAADGFSLSSYLCQHQPKACEFAPRETTAITVDHHLRLEVITGEDTFDQKSGKLVDRKPRVKSFIAVFPLFVRDFVRGGDITLSEFRAGDTLPRYEDPYPIPPNYATAR</sequence>
<dbReference type="AlphaFoldDB" id="A0A5N6ZJQ9"/>
<accession>A0A5N6ZJQ9</accession>
<name>A0A5N6ZJQ9_9EURO</name>
<gene>
    <name evidence="1" type="ORF">BDV28DRAFT_1588</name>
</gene>
<proteinExistence type="predicted"/>
<keyword evidence="2" id="KW-1185">Reference proteome</keyword>
<evidence type="ECO:0000313" key="2">
    <source>
        <dbReference type="Proteomes" id="UP000327118"/>
    </source>
</evidence>
<evidence type="ECO:0000313" key="1">
    <source>
        <dbReference type="EMBL" id="KAE8357039.1"/>
    </source>
</evidence>
<dbReference type="Proteomes" id="UP000327118">
    <property type="component" value="Unassembled WGS sequence"/>
</dbReference>
<reference evidence="2" key="1">
    <citation type="submission" date="2019-04" db="EMBL/GenBank/DDBJ databases">
        <title>Friends and foes A comparative genomics studyof 23 Aspergillus species from section Flavi.</title>
        <authorList>
            <consortium name="DOE Joint Genome Institute"/>
            <person name="Kjaerbolling I."/>
            <person name="Vesth T."/>
            <person name="Frisvad J.C."/>
            <person name="Nybo J.L."/>
            <person name="Theobald S."/>
            <person name="Kildgaard S."/>
            <person name="Isbrandt T."/>
            <person name="Kuo A."/>
            <person name="Sato A."/>
            <person name="Lyhne E.K."/>
            <person name="Kogle M.E."/>
            <person name="Wiebenga A."/>
            <person name="Kun R.S."/>
            <person name="Lubbers R.J."/>
            <person name="Makela M.R."/>
            <person name="Barry K."/>
            <person name="Chovatia M."/>
            <person name="Clum A."/>
            <person name="Daum C."/>
            <person name="Haridas S."/>
            <person name="He G."/>
            <person name="LaButti K."/>
            <person name="Lipzen A."/>
            <person name="Mondo S."/>
            <person name="Riley R."/>
            <person name="Salamov A."/>
            <person name="Simmons B.A."/>
            <person name="Magnuson J.K."/>
            <person name="Henrissat B."/>
            <person name="Mortensen U.H."/>
            <person name="Larsen T.O."/>
            <person name="Devries R.P."/>
            <person name="Grigoriev I.V."/>
            <person name="Machida M."/>
            <person name="Baker S.E."/>
            <person name="Andersen M.R."/>
        </authorList>
    </citation>
    <scope>NUCLEOTIDE SEQUENCE [LARGE SCALE GENOMIC DNA]</scope>
    <source>
        <strain evidence="2">CBS 553.77</strain>
    </source>
</reference>
<organism evidence="1 2">
    <name type="scientific">Aspergillus coremiiformis</name>
    <dbReference type="NCBI Taxonomy" id="138285"/>
    <lineage>
        <taxon>Eukaryota</taxon>
        <taxon>Fungi</taxon>
        <taxon>Dikarya</taxon>
        <taxon>Ascomycota</taxon>
        <taxon>Pezizomycotina</taxon>
        <taxon>Eurotiomycetes</taxon>
        <taxon>Eurotiomycetidae</taxon>
        <taxon>Eurotiales</taxon>
        <taxon>Aspergillaceae</taxon>
        <taxon>Aspergillus</taxon>
        <taxon>Aspergillus subgen. Circumdati</taxon>
    </lineage>
</organism>
<dbReference type="EMBL" id="ML739033">
    <property type="protein sequence ID" value="KAE8357039.1"/>
    <property type="molecule type" value="Genomic_DNA"/>
</dbReference>
<protein>
    <recommendedName>
        <fullName evidence="3">Arrestin-like N-terminal domain-containing protein</fullName>
    </recommendedName>
</protein>
<evidence type="ECO:0008006" key="3">
    <source>
        <dbReference type="Google" id="ProtNLM"/>
    </source>
</evidence>